<keyword evidence="1" id="KW-1133">Transmembrane helix</keyword>
<proteinExistence type="predicted"/>
<evidence type="ECO:0000313" key="3">
    <source>
        <dbReference type="Proteomes" id="UP001628281"/>
    </source>
</evidence>
<feature type="transmembrane region" description="Helical" evidence="1">
    <location>
        <begin position="60"/>
        <end position="85"/>
    </location>
</feature>
<reference evidence="2 3" key="1">
    <citation type="submission" date="2024-11" db="EMBL/GenBank/DDBJ databases">
        <title>Draft genome sequences of two bacteria associated to sugarcane roots in Colombia.</title>
        <authorList>
            <person name="Pardo-Diaz S."/>
            <person name="Masmela-Mendoza J."/>
            <person name="Delgadillo-Duran P."/>
            <person name="Bautista E.J."/>
            <person name="Rojas-Tapias D.F."/>
        </authorList>
    </citation>
    <scope>NUCLEOTIDE SEQUENCE [LARGE SCALE GENOMIC DNA]</scope>
    <source>
        <strain evidence="2 3">Ap18</strain>
    </source>
</reference>
<accession>A0ABW8V4U6</accession>
<comment type="caution">
    <text evidence="2">The sequence shown here is derived from an EMBL/GenBank/DDBJ whole genome shotgun (WGS) entry which is preliminary data.</text>
</comment>
<evidence type="ECO:0000313" key="2">
    <source>
        <dbReference type="EMBL" id="MFL7901527.1"/>
    </source>
</evidence>
<protein>
    <submittedName>
        <fullName evidence="2">Uncharacterized protein</fullName>
    </submittedName>
</protein>
<organism evidence="2 3">
    <name type="scientific">Azospirillum argentinense</name>
    <dbReference type="NCBI Taxonomy" id="2970906"/>
    <lineage>
        <taxon>Bacteria</taxon>
        <taxon>Pseudomonadati</taxon>
        <taxon>Pseudomonadota</taxon>
        <taxon>Alphaproteobacteria</taxon>
        <taxon>Rhodospirillales</taxon>
        <taxon>Azospirillaceae</taxon>
        <taxon>Azospirillum</taxon>
    </lineage>
</organism>
<name>A0ABW8V4U6_9PROT</name>
<sequence>MEQRVANLEGSVQGIETALREMVPLIKDIAAEMPKIRVDLAELKGRMTGVEGQLRQVPSLWSMGGTMLAINAGIVAVAGLIIALLRHA</sequence>
<dbReference type="Proteomes" id="UP001628281">
    <property type="component" value="Unassembled WGS sequence"/>
</dbReference>
<gene>
    <name evidence="2" type="ORF">ACJ41P_10370</name>
</gene>
<keyword evidence="1" id="KW-0812">Transmembrane</keyword>
<keyword evidence="3" id="KW-1185">Reference proteome</keyword>
<keyword evidence="1" id="KW-0472">Membrane</keyword>
<dbReference type="EMBL" id="JBJLSN010000011">
    <property type="protein sequence ID" value="MFL7901527.1"/>
    <property type="molecule type" value="Genomic_DNA"/>
</dbReference>
<dbReference type="RefSeq" id="WP_407823990.1">
    <property type="nucleotide sequence ID" value="NZ_JBJLSN010000011.1"/>
</dbReference>
<evidence type="ECO:0000256" key="1">
    <source>
        <dbReference type="SAM" id="Phobius"/>
    </source>
</evidence>